<dbReference type="InterPro" id="IPR035277">
    <property type="entry name" value="MalF_N"/>
</dbReference>
<dbReference type="Pfam" id="PF00528">
    <property type="entry name" value="BPD_transp_1"/>
    <property type="match status" value="1"/>
</dbReference>
<dbReference type="PROSITE" id="PS50928">
    <property type="entry name" value="ABC_TM1"/>
    <property type="match status" value="1"/>
</dbReference>
<reference evidence="15" key="1">
    <citation type="submission" date="2016-10" db="EMBL/GenBank/DDBJ databases">
        <authorList>
            <person name="Varghese N."/>
            <person name="Submissions S."/>
        </authorList>
    </citation>
    <scope>NUCLEOTIDE SEQUENCE [LARGE SCALE GENOMIC DNA]</scope>
    <source>
        <strain evidence="15">DSM 18579</strain>
    </source>
</reference>
<dbReference type="FunFam" id="1.10.3720.10:FF:000030">
    <property type="entry name" value="Maltose ABC transporter permease MalF"/>
    <property type="match status" value="1"/>
</dbReference>
<keyword evidence="6 12" id="KW-0997">Cell inner membrane</keyword>
<protein>
    <recommendedName>
        <fullName evidence="12">Maltose/maltodextrin transport system permease protein</fullName>
    </recommendedName>
</protein>
<evidence type="ECO:0000256" key="11">
    <source>
        <dbReference type="RuleBase" id="RU363032"/>
    </source>
</evidence>
<evidence type="ECO:0000256" key="6">
    <source>
        <dbReference type="ARBA" id="ARBA00022519"/>
    </source>
</evidence>
<evidence type="ECO:0000256" key="7">
    <source>
        <dbReference type="ARBA" id="ARBA00022597"/>
    </source>
</evidence>
<dbReference type="PANTHER" id="PTHR47314:SF1">
    <property type="entry name" value="MALTOSE_MALTODEXTRIN TRANSPORT SYSTEM PERMEASE PROTEIN MALF"/>
    <property type="match status" value="1"/>
</dbReference>
<evidence type="ECO:0000256" key="3">
    <source>
        <dbReference type="ARBA" id="ARBA00009047"/>
    </source>
</evidence>
<feature type="transmembrane region" description="Helical" evidence="11">
    <location>
        <begin position="288"/>
        <end position="311"/>
    </location>
</feature>
<dbReference type="GO" id="GO:0042956">
    <property type="term" value="P:maltodextrin transmembrane transport"/>
    <property type="evidence" value="ECO:0007669"/>
    <property type="project" value="TreeGrafter"/>
</dbReference>
<dbReference type="NCBIfam" id="NF008232">
    <property type="entry name" value="PRK10999.1"/>
    <property type="match status" value="1"/>
</dbReference>
<comment type="subunit">
    <text evidence="12">The complex is composed of two ATP-binding proteins (MalK), two transmembrane proteins (MalG and MalF) and a solute-binding protein (MalE).</text>
</comment>
<dbReference type="GO" id="GO:0015423">
    <property type="term" value="F:ABC-type maltose transporter activity"/>
    <property type="evidence" value="ECO:0007669"/>
    <property type="project" value="TreeGrafter"/>
</dbReference>
<feature type="domain" description="ABC transmembrane type-1" evidence="13">
    <location>
        <begin position="289"/>
        <end position="513"/>
    </location>
</feature>
<sequence length="522" mass="58094">MTTLISSRKPKPSPILFFVKWAVVLLSILITGYLVTIMYAQGEILFALLTLVMLGGGIYIFTSQRAYSWRYVFPGLSGIGVFILFPLISTIAIGFTNYSSKNQLTYERAQSVLMSRQSVSGEVLNFALHHQGEDWVLAFTDSQTGENFVSNPFSLNSPLTELVDVVQTNDLPVTEKATPKEVTSARNVLKSFIGLMPDGREIRMKSLREFAVTKPLYILQEDGETLKNVETGVLIRPNFEVGFFQQIDENGNFIQGTNTESGFSVSIGWDNFIKVFTDKNIRGPFFSIFIWTVAFSALTVFFTTALGTILASLVQWEALRGRAIYRVLLILPYAVPSFISILIFRGLFNQKFGEINQFLDLLFGISPEWFNDPFLAKAMVVIVNTWLGYPYMMILCMGLLKAIPDDLYEASALNGATPWQNFTKITLPLLIKPLTPLMIASFAFNFNNFVLIMLLTRGGPNMTNTTAPAGHTDLLVSYTYRIAFEGGGGENFGLAAAISTIIFLIVGALAIINMKASRMKFD</sequence>
<keyword evidence="10 11" id="KW-0472">Membrane</keyword>
<dbReference type="SUPFAM" id="SSF161098">
    <property type="entry name" value="MetI-like"/>
    <property type="match status" value="1"/>
</dbReference>
<dbReference type="InterPro" id="IPR047103">
    <property type="entry name" value="MalF_P2_sf"/>
</dbReference>
<evidence type="ECO:0000256" key="1">
    <source>
        <dbReference type="ARBA" id="ARBA00002264"/>
    </source>
</evidence>
<organism evidence="14 15">
    <name type="scientific">Thorsellia anophelis DSM 18579</name>
    <dbReference type="NCBI Taxonomy" id="1123402"/>
    <lineage>
        <taxon>Bacteria</taxon>
        <taxon>Pseudomonadati</taxon>
        <taxon>Pseudomonadota</taxon>
        <taxon>Gammaproteobacteria</taxon>
        <taxon>Enterobacterales</taxon>
        <taxon>Thorselliaceae</taxon>
        <taxon>Thorsellia</taxon>
    </lineage>
</organism>
<dbReference type="InterPro" id="IPR000515">
    <property type="entry name" value="MetI-like"/>
</dbReference>
<comment type="function">
    <text evidence="1 12">Part of the ABC transporter complex MalEFGK involved in maltose/maltodextrin import. Probably responsible for the translocation of the substrate across the membrane.</text>
</comment>
<keyword evidence="7 12" id="KW-0762">Sugar transport</keyword>
<evidence type="ECO:0000256" key="9">
    <source>
        <dbReference type="ARBA" id="ARBA00022989"/>
    </source>
</evidence>
<comment type="similarity">
    <text evidence="3 12">Belongs to the binding-protein-dependent transport system permease family. MalFG subfamily.</text>
</comment>
<dbReference type="STRING" id="1123402.SAMN02583745_02026"/>
<keyword evidence="8 11" id="KW-0812">Transmembrane</keyword>
<dbReference type="PANTHER" id="PTHR47314">
    <property type="entry name" value="MALTOSE/MALTODEXTRIN TRANSPORT SYSTEM PERMEASE PROTEIN MALF"/>
    <property type="match status" value="1"/>
</dbReference>
<dbReference type="OrthoDB" id="9785347at2"/>
<dbReference type="InterPro" id="IPR029345">
    <property type="entry name" value="MalF_P2"/>
</dbReference>
<feature type="transmembrane region" description="Helical" evidence="11">
    <location>
        <begin position="323"/>
        <end position="344"/>
    </location>
</feature>
<keyword evidence="9 11" id="KW-1133">Transmembrane helix</keyword>
<dbReference type="Pfam" id="PF14785">
    <property type="entry name" value="MalF_P2"/>
    <property type="match status" value="1"/>
</dbReference>
<feature type="transmembrane region" description="Helical" evidence="11">
    <location>
        <begin position="15"/>
        <end position="38"/>
    </location>
</feature>
<comment type="subcellular location">
    <subcellularLocation>
        <location evidence="2 12">Cell inner membrane</location>
        <topology evidence="2 12">Multi-pass membrane protein</topology>
    </subcellularLocation>
    <subcellularLocation>
        <location evidence="11">Cell membrane</location>
        <topology evidence="11">Multi-pass membrane protein</topology>
    </subcellularLocation>
</comment>
<dbReference type="Gene3D" id="3.10.650.10">
    <property type="entry name" value="MalF N-terminal region-like"/>
    <property type="match status" value="1"/>
</dbReference>
<dbReference type="GO" id="GO:1990060">
    <property type="term" value="C:maltose transport complex"/>
    <property type="evidence" value="ECO:0007669"/>
    <property type="project" value="TreeGrafter"/>
</dbReference>
<dbReference type="Gene3D" id="1.10.3720.10">
    <property type="entry name" value="MetI-like"/>
    <property type="match status" value="1"/>
</dbReference>
<evidence type="ECO:0000256" key="5">
    <source>
        <dbReference type="ARBA" id="ARBA00022475"/>
    </source>
</evidence>
<evidence type="ECO:0000313" key="15">
    <source>
        <dbReference type="Proteomes" id="UP000242642"/>
    </source>
</evidence>
<feature type="transmembrane region" description="Helical" evidence="11">
    <location>
        <begin position="434"/>
        <end position="455"/>
    </location>
</feature>
<evidence type="ECO:0000259" key="13">
    <source>
        <dbReference type="PROSITE" id="PS50928"/>
    </source>
</evidence>
<feature type="transmembrane region" description="Helical" evidence="11">
    <location>
        <begin position="73"/>
        <end position="95"/>
    </location>
</feature>
<dbReference type="InterPro" id="IPR035906">
    <property type="entry name" value="MetI-like_sf"/>
</dbReference>
<evidence type="ECO:0000313" key="14">
    <source>
        <dbReference type="EMBL" id="SET32834.1"/>
    </source>
</evidence>
<accession>A0A1I0DL64</accession>
<dbReference type="Pfam" id="PF20872">
    <property type="entry name" value="MalF_N_TM"/>
    <property type="match status" value="1"/>
</dbReference>
<dbReference type="CDD" id="cd06261">
    <property type="entry name" value="TM_PBP2"/>
    <property type="match status" value="1"/>
</dbReference>
<name>A0A1I0DL64_9GAMM</name>
<dbReference type="AlphaFoldDB" id="A0A1I0DL64"/>
<proteinExistence type="inferred from homology"/>
<keyword evidence="4 11" id="KW-0813">Transport</keyword>
<keyword evidence="5" id="KW-1003">Cell membrane</keyword>
<feature type="transmembrane region" description="Helical" evidence="11">
    <location>
        <begin position="492"/>
        <end position="512"/>
    </location>
</feature>
<evidence type="ECO:0000256" key="10">
    <source>
        <dbReference type="ARBA" id="ARBA00023136"/>
    </source>
</evidence>
<gene>
    <name evidence="14" type="ORF">SAMN02583745_02026</name>
</gene>
<dbReference type="InterPro" id="IPR048464">
    <property type="entry name" value="MalF_N_TM"/>
</dbReference>
<dbReference type="EMBL" id="FOHV01000017">
    <property type="protein sequence ID" value="SET32834.1"/>
    <property type="molecule type" value="Genomic_DNA"/>
</dbReference>
<dbReference type="Proteomes" id="UP000242642">
    <property type="component" value="Unassembled WGS sequence"/>
</dbReference>
<evidence type="ECO:0000256" key="2">
    <source>
        <dbReference type="ARBA" id="ARBA00004429"/>
    </source>
</evidence>
<dbReference type="SUPFAM" id="SSF160964">
    <property type="entry name" value="MalF N-terminal region-like"/>
    <property type="match status" value="1"/>
</dbReference>
<feature type="transmembrane region" description="Helical" evidence="11">
    <location>
        <begin position="44"/>
        <end position="61"/>
    </location>
</feature>
<keyword evidence="15" id="KW-1185">Reference proteome</keyword>
<evidence type="ECO:0000256" key="4">
    <source>
        <dbReference type="ARBA" id="ARBA00022448"/>
    </source>
</evidence>
<dbReference type="Gene3D" id="2.40.430.10">
    <property type="entry name" value="D-maltodextrin-binding protein, MBP"/>
    <property type="match status" value="1"/>
</dbReference>
<evidence type="ECO:0000256" key="8">
    <source>
        <dbReference type="ARBA" id="ARBA00022692"/>
    </source>
</evidence>
<dbReference type="Gene3D" id="1.20.58.370">
    <property type="entry name" value="MalF N-terminal region-like"/>
    <property type="match status" value="1"/>
</dbReference>
<evidence type="ECO:0000256" key="12">
    <source>
        <dbReference type="RuleBase" id="RU367050"/>
    </source>
</evidence>
<feature type="transmembrane region" description="Helical" evidence="11">
    <location>
        <begin position="378"/>
        <end position="400"/>
    </location>
</feature>
<dbReference type="RefSeq" id="WP_093320535.1">
    <property type="nucleotide sequence ID" value="NZ_FOHV01000017.1"/>
</dbReference>